<gene>
    <name evidence="3" type="ORF">SAMN04487907_101822</name>
</gene>
<dbReference type="SMART" id="SM00886">
    <property type="entry name" value="Dabb"/>
    <property type="match status" value="1"/>
</dbReference>
<keyword evidence="4" id="KW-1185">Reference proteome</keyword>
<dbReference type="InterPro" id="IPR013097">
    <property type="entry name" value="Dabb"/>
</dbReference>
<evidence type="ECO:0000313" key="3">
    <source>
        <dbReference type="EMBL" id="SFB82953.1"/>
    </source>
</evidence>
<dbReference type="PROSITE" id="PS51502">
    <property type="entry name" value="S_R_A_B_BARREL"/>
    <property type="match status" value="1"/>
</dbReference>
<evidence type="ECO:0000313" key="4">
    <source>
        <dbReference type="Proteomes" id="UP000199438"/>
    </source>
</evidence>
<protein>
    <submittedName>
        <fullName evidence="3">Stress responsive A/B Barrel Domain</fullName>
    </submittedName>
</protein>
<dbReference type="EMBL" id="FOKV01000001">
    <property type="protein sequence ID" value="SFB82953.1"/>
    <property type="molecule type" value="Genomic_DNA"/>
</dbReference>
<feature type="chain" id="PRO_5011566159" evidence="1">
    <location>
        <begin position="23"/>
        <end position="133"/>
    </location>
</feature>
<feature type="signal peptide" evidence="1">
    <location>
        <begin position="1"/>
        <end position="22"/>
    </location>
</feature>
<dbReference type="STRING" id="1334022.SAMN04487907_101822"/>
<dbReference type="AlphaFoldDB" id="A0A1I1EDF3"/>
<name>A0A1I1EDF3_9FLAO</name>
<keyword evidence="1" id="KW-0732">Signal</keyword>
<dbReference type="InterPro" id="IPR011008">
    <property type="entry name" value="Dimeric_a/b-barrel"/>
</dbReference>
<dbReference type="Proteomes" id="UP000199438">
    <property type="component" value="Unassembled WGS sequence"/>
</dbReference>
<proteinExistence type="predicted"/>
<feature type="domain" description="Stress-response A/B barrel" evidence="2">
    <location>
        <begin position="33"/>
        <end position="129"/>
    </location>
</feature>
<organism evidence="3 4">
    <name type="scientific">Zunongwangia mangrovi</name>
    <dbReference type="NCBI Taxonomy" id="1334022"/>
    <lineage>
        <taxon>Bacteria</taxon>
        <taxon>Pseudomonadati</taxon>
        <taxon>Bacteroidota</taxon>
        <taxon>Flavobacteriia</taxon>
        <taxon>Flavobacteriales</taxon>
        <taxon>Flavobacteriaceae</taxon>
        <taxon>Zunongwangia</taxon>
    </lineage>
</organism>
<evidence type="ECO:0000259" key="2">
    <source>
        <dbReference type="PROSITE" id="PS51502"/>
    </source>
</evidence>
<dbReference type="Gene3D" id="3.30.70.100">
    <property type="match status" value="1"/>
</dbReference>
<sequence length="133" mass="15579">MKTIFKICLGLFFCLNFSNMKAQEATPEFDKNFTHVVYFWLNNPDSEQDRADFLKSLNKFMENSLYAKTKFIGEPAGTPREVVDGSFTYSLILSFPSKEIQDKYQKEKAHLKFIEESEHLWKRVQVYDSVGVK</sequence>
<evidence type="ECO:0000256" key="1">
    <source>
        <dbReference type="SAM" id="SignalP"/>
    </source>
</evidence>
<reference evidence="4" key="1">
    <citation type="submission" date="2016-10" db="EMBL/GenBank/DDBJ databases">
        <authorList>
            <person name="Varghese N."/>
            <person name="Submissions S."/>
        </authorList>
    </citation>
    <scope>NUCLEOTIDE SEQUENCE [LARGE SCALE GENOMIC DNA]</scope>
    <source>
        <strain evidence="4">DSM 24499</strain>
    </source>
</reference>
<dbReference type="Pfam" id="PF07876">
    <property type="entry name" value="Dabb"/>
    <property type="match status" value="1"/>
</dbReference>
<dbReference type="SUPFAM" id="SSF54909">
    <property type="entry name" value="Dimeric alpha+beta barrel"/>
    <property type="match status" value="1"/>
</dbReference>
<accession>A0A1I1EDF3</accession>